<comment type="similarity">
    <text evidence="4">Belongs to the ABC transporter superfamily. Macrolide exporter (TC 3.A.1.122) family.</text>
</comment>
<keyword evidence="6" id="KW-0378">Hydrolase</keyword>
<dbReference type="GO" id="GO:0016887">
    <property type="term" value="F:ATP hydrolysis activity"/>
    <property type="evidence" value="ECO:0007669"/>
    <property type="project" value="InterPro"/>
</dbReference>
<reference evidence="6 7" key="1">
    <citation type="submission" date="2016-06" db="EMBL/GenBank/DDBJ databases">
        <authorList>
            <person name="Kjaerup R.B."/>
            <person name="Dalgaard T.S."/>
            <person name="Juul-Madsen H.R."/>
        </authorList>
    </citation>
    <scope>NUCLEOTIDE SEQUENCE [LARGE SCALE GENOMIC DNA]</scope>
    <source>
        <strain evidence="6 7">CECT 8886</strain>
    </source>
</reference>
<dbReference type="EC" id="3.6.3.-" evidence="6"/>
<dbReference type="InterPro" id="IPR003593">
    <property type="entry name" value="AAA+_ATPase"/>
</dbReference>
<dbReference type="PROSITE" id="PS50893">
    <property type="entry name" value="ABC_TRANSPORTER_2"/>
    <property type="match status" value="1"/>
</dbReference>
<dbReference type="Proteomes" id="UP000092544">
    <property type="component" value="Unassembled WGS sequence"/>
</dbReference>
<dbReference type="InterPro" id="IPR015854">
    <property type="entry name" value="ABC_transpr_LolD-like"/>
</dbReference>
<dbReference type="FunFam" id="3.40.50.300:FF:000032">
    <property type="entry name" value="Export ABC transporter ATP-binding protein"/>
    <property type="match status" value="1"/>
</dbReference>
<keyword evidence="1" id="KW-0813">Transport</keyword>
<dbReference type="InterPro" id="IPR017911">
    <property type="entry name" value="MacB-like_ATP-bd"/>
</dbReference>
<evidence type="ECO:0000313" key="6">
    <source>
        <dbReference type="EMBL" id="SBS34258.1"/>
    </source>
</evidence>
<evidence type="ECO:0000256" key="4">
    <source>
        <dbReference type="ARBA" id="ARBA00038388"/>
    </source>
</evidence>
<keyword evidence="2" id="KW-0547">Nucleotide-binding</keyword>
<accession>A0A1A8TKA0</accession>
<evidence type="ECO:0000256" key="3">
    <source>
        <dbReference type="ARBA" id="ARBA00022840"/>
    </source>
</evidence>
<dbReference type="PROSITE" id="PS00211">
    <property type="entry name" value="ABC_TRANSPORTER_1"/>
    <property type="match status" value="1"/>
</dbReference>
<dbReference type="SMART" id="SM00382">
    <property type="entry name" value="AAA"/>
    <property type="match status" value="1"/>
</dbReference>
<dbReference type="AlphaFoldDB" id="A0A1A8TKA0"/>
<dbReference type="GO" id="GO:1902495">
    <property type="term" value="C:transmembrane transporter complex"/>
    <property type="evidence" value="ECO:0007669"/>
    <property type="project" value="UniProtKB-ARBA"/>
</dbReference>
<organism evidence="6 7">
    <name type="scientific">Marinomonas spartinae</name>
    <dbReference type="NCBI Taxonomy" id="1792290"/>
    <lineage>
        <taxon>Bacteria</taxon>
        <taxon>Pseudomonadati</taxon>
        <taxon>Pseudomonadota</taxon>
        <taxon>Gammaproteobacteria</taxon>
        <taxon>Oceanospirillales</taxon>
        <taxon>Oceanospirillaceae</taxon>
        <taxon>Marinomonas</taxon>
    </lineage>
</organism>
<dbReference type="SUPFAM" id="SSF52540">
    <property type="entry name" value="P-loop containing nucleoside triphosphate hydrolases"/>
    <property type="match status" value="1"/>
</dbReference>
<dbReference type="STRING" id="1792290.MSP8886_03013"/>
<dbReference type="CDD" id="cd03255">
    <property type="entry name" value="ABC_MJ0796_LolCDE_FtsE"/>
    <property type="match status" value="1"/>
</dbReference>
<dbReference type="GO" id="GO:0022857">
    <property type="term" value="F:transmembrane transporter activity"/>
    <property type="evidence" value="ECO:0007669"/>
    <property type="project" value="UniProtKB-ARBA"/>
</dbReference>
<sequence>MSKDIVLECQSLSKHYKDGKQIVNVFESIDFTLHKGEACAIVGASGSGKTTLLNLLAGLDLATSGEVKLANVSWASLKDSKRAMMRNKDMGFVYQFHHLLPEFTALENIMMPMWIAGVAKSVAIEQGKQLLAQVGLAERGNHKPAQLSGGERQRVAIARALANKPACVLMDEPTGNLDETTSQEIQKLINELKISHNMAFLVVTHDEKMLGWMDSAFRLSKGQLQPIPEKVESMHDE</sequence>
<keyword evidence="7" id="KW-1185">Reference proteome</keyword>
<protein>
    <submittedName>
        <fullName evidence="6">Lipoprotein-releasing system ATP-binding protein LolD</fullName>
        <ecNumber evidence="6">3.6.3.-</ecNumber>
    </submittedName>
</protein>
<gene>
    <name evidence="6" type="primary">lolD_2</name>
    <name evidence="6" type="ORF">MSP8886_03013</name>
</gene>
<proteinExistence type="inferred from homology"/>
<dbReference type="EMBL" id="FLOB01000007">
    <property type="protein sequence ID" value="SBS34258.1"/>
    <property type="molecule type" value="Genomic_DNA"/>
</dbReference>
<dbReference type="PANTHER" id="PTHR24220">
    <property type="entry name" value="IMPORT ATP-BINDING PROTEIN"/>
    <property type="match status" value="1"/>
</dbReference>
<dbReference type="InterPro" id="IPR003439">
    <property type="entry name" value="ABC_transporter-like_ATP-bd"/>
</dbReference>
<dbReference type="GO" id="GO:0005524">
    <property type="term" value="F:ATP binding"/>
    <property type="evidence" value="ECO:0007669"/>
    <property type="project" value="UniProtKB-KW"/>
</dbReference>
<evidence type="ECO:0000259" key="5">
    <source>
        <dbReference type="PROSITE" id="PS50893"/>
    </source>
</evidence>
<name>A0A1A8TKA0_9GAMM</name>
<dbReference type="GO" id="GO:0044874">
    <property type="term" value="P:lipoprotein localization to outer membrane"/>
    <property type="evidence" value="ECO:0007669"/>
    <property type="project" value="TreeGrafter"/>
</dbReference>
<dbReference type="Gene3D" id="3.40.50.300">
    <property type="entry name" value="P-loop containing nucleotide triphosphate hydrolases"/>
    <property type="match status" value="1"/>
</dbReference>
<feature type="domain" description="ABC transporter" evidence="5">
    <location>
        <begin position="7"/>
        <end position="237"/>
    </location>
</feature>
<dbReference type="GO" id="GO:0089705">
    <property type="term" value="P:protein localization to outer membrane"/>
    <property type="evidence" value="ECO:0007669"/>
    <property type="project" value="TreeGrafter"/>
</dbReference>
<dbReference type="OrthoDB" id="9801477at2"/>
<dbReference type="InterPro" id="IPR017871">
    <property type="entry name" value="ABC_transporter-like_CS"/>
</dbReference>
<dbReference type="RefSeq" id="WP_067017849.1">
    <property type="nucleotide sequence ID" value="NZ_FLOB01000007.1"/>
</dbReference>
<dbReference type="GO" id="GO:0005886">
    <property type="term" value="C:plasma membrane"/>
    <property type="evidence" value="ECO:0007669"/>
    <property type="project" value="TreeGrafter"/>
</dbReference>
<keyword evidence="6" id="KW-0449">Lipoprotein</keyword>
<dbReference type="Pfam" id="PF00005">
    <property type="entry name" value="ABC_tran"/>
    <property type="match status" value="1"/>
</dbReference>
<evidence type="ECO:0000256" key="1">
    <source>
        <dbReference type="ARBA" id="ARBA00022448"/>
    </source>
</evidence>
<keyword evidence="3 6" id="KW-0067">ATP-binding</keyword>
<evidence type="ECO:0000256" key="2">
    <source>
        <dbReference type="ARBA" id="ARBA00022741"/>
    </source>
</evidence>
<evidence type="ECO:0000313" key="7">
    <source>
        <dbReference type="Proteomes" id="UP000092544"/>
    </source>
</evidence>
<dbReference type="InterPro" id="IPR027417">
    <property type="entry name" value="P-loop_NTPase"/>
</dbReference>
<dbReference type="PANTHER" id="PTHR24220:SF689">
    <property type="entry name" value="LIPOPROTEIN-RELEASING SYSTEM ATP-BINDING PROTEIN LOLD"/>
    <property type="match status" value="1"/>
</dbReference>